<evidence type="ECO:0000313" key="4">
    <source>
        <dbReference type="EMBL" id="MCC2177571.1"/>
    </source>
</evidence>
<feature type="binding site" evidence="2">
    <location>
        <position position="371"/>
    </location>
    <ligand>
        <name>Mn(2+)</name>
        <dbReference type="ChEBI" id="CHEBI:29035"/>
        <label>2</label>
    </ligand>
</feature>
<dbReference type="InterPro" id="IPR017439">
    <property type="entry name" value="Amidohydrolase"/>
</dbReference>
<dbReference type="CDD" id="cd03886">
    <property type="entry name" value="M20_Acy1"/>
    <property type="match status" value="1"/>
</dbReference>
<dbReference type="GeneID" id="98659397"/>
<dbReference type="SUPFAM" id="SSF53187">
    <property type="entry name" value="Zn-dependent exopeptidases"/>
    <property type="match status" value="1"/>
</dbReference>
<keyword evidence="2" id="KW-0464">Manganese</keyword>
<comment type="caution">
    <text evidence="4">The sequence shown here is derived from an EMBL/GenBank/DDBJ whole genome shotgun (WGS) entry which is preliminary data.</text>
</comment>
<keyword evidence="2" id="KW-0479">Metal-binding</keyword>
<protein>
    <submittedName>
        <fullName evidence="4">M20 family metallopeptidase</fullName>
    </submittedName>
</protein>
<dbReference type="FunFam" id="3.30.70.360:FF:000001">
    <property type="entry name" value="N-acetyldiaminopimelate deacetylase"/>
    <property type="match status" value="1"/>
</dbReference>
<dbReference type="InterPro" id="IPR036264">
    <property type="entry name" value="Bact_exopeptidase_dim_dom"/>
</dbReference>
<evidence type="ECO:0000256" key="1">
    <source>
        <dbReference type="ARBA" id="ARBA00022801"/>
    </source>
</evidence>
<dbReference type="Pfam" id="PF01546">
    <property type="entry name" value="Peptidase_M20"/>
    <property type="match status" value="1"/>
</dbReference>
<dbReference type="GO" id="GO:0046872">
    <property type="term" value="F:metal ion binding"/>
    <property type="evidence" value="ECO:0007669"/>
    <property type="project" value="UniProtKB-KW"/>
</dbReference>
<dbReference type="GO" id="GO:0019877">
    <property type="term" value="P:diaminopimelate biosynthetic process"/>
    <property type="evidence" value="ECO:0007669"/>
    <property type="project" value="UniProtKB-ARBA"/>
</dbReference>
<dbReference type="RefSeq" id="WP_227601070.1">
    <property type="nucleotide sequence ID" value="NZ_JAJEPX010000039.1"/>
</dbReference>
<dbReference type="SUPFAM" id="SSF55031">
    <property type="entry name" value="Bacterial exopeptidase dimerisation domain"/>
    <property type="match status" value="1"/>
</dbReference>
<dbReference type="AlphaFoldDB" id="A0AAW4W2V5"/>
<dbReference type="PANTHER" id="PTHR11014">
    <property type="entry name" value="PEPTIDASE M20 FAMILY MEMBER"/>
    <property type="match status" value="1"/>
</dbReference>
<dbReference type="PANTHER" id="PTHR11014:SF63">
    <property type="entry name" value="METALLOPEPTIDASE, PUTATIVE (AFU_ORTHOLOGUE AFUA_6G09600)-RELATED"/>
    <property type="match status" value="1"/>
</dbReference>
<evidence type="ECO:0000313" key="5">
    <source>
        <dbReference type="Proteomes" id="UP001298753"/>
    </source>
</evidence>
<name>A0AAW4W2V5_9FIRM</name>
<feature type="domain" description="Peptidase M20 dimerisation" evidence="3">
    <location>
        <begin position="193"/>
        <end position="279"/>
    </location>
</feature>
<keyword evidence="1" id="KW-0378">Hydrolase</keyword>
<dbReference type="Pfam" id="PF07687">
    <property type="entry name" value="M20_dimer"/>
    <property type="match status" value="1"/>
</dbReference>
<comment type="cofactor">
    <cofactor evidence="2">
        <name>Mn(2+)</name>
        <dbReference type="ChEBI" id="CHEBI:29035"/>
    </cofactor>
    <text evidence="2">The Mn(2+) ion enhances activity.</text>
</comment>
<dbReference type="EMBL" id="JAJEPX010000039">
    <property type="protein sequence ID" value="MCC2177571.1"/>
    <property type="molecule type" value="Genomic_DNA"/>
</dbReference>
<dbReference type="InterPro" id="IPR011650">
    <property type="entry name" value="Peptidase_M20_dimer"/>
</dbReference>
<dbReference type="PIRSF" id="PIRSF005962">
    <property type="entry name" value="Pept_M20D_amidohydro"/>
    <property type="match status" value="1"/>
</dbReference>
<dbReference type="InterPro" id="IPR002933">
    <property type="entry name" value="Peptidase_M20"/>
</dbReference>
<dbReference type="Proteomes" id="UP001298753">
    <property type="component" value="Unassembled WGS sequence"/>
</dbReference>
<dbReference type="GO" id="GO:0050118">
    <property type="term" value="F:N-acetyldiaminopimelate deacetylase activity"/>
    <property type="evidence" value="ECO:0007669"/>
    <property type="project" value="UniProtKB-ARBA"/>
</dbReference>
<feature type="binding site" evidence="2">
    <location>
        <position position="169"/>
    </location>
    <ligand>
        <name>Mn(2+)</name>
        <dbReference type="ChEBI" id="CHEBI:29035"/>
        <label>2</label>
    </ligand>
</feature>
<feature type="binding site" evidence="2">
    <location>
        <position position="109"/>
    </location>
    <ligand>
        <name>Mn(2+)</name>
        <dbReference type="ChEBI" id="CHEBI:29035"/>
        <label>2</label>
    </ligand>
</feature>
<organism evidence="4 5">
    <name type="scientific">Agathobaculum butyriciproducens</name>
    <dbReference type="NCBI Taxonomy" id="1628085"/>
    <lineage>
        <taxon>Bacteria</taxon>
        <taxon>Bacillati</taxon>
        <taxon>Bacillota</taxon>
        <taxon>Clostridia</taxon>
        <taxon>Eubacteriales</taxon>
        <taxon>Butyricicoccaceae</taxon>
        <taxon>Agathobaculum</taxon>
    </lineage>
</organism>
<accession>A0AAW4W2V5</accession>
<reference evidence="4 5" key="1">
    <citation type="submission" date="2021-10" db="EMBL/GenBank/DDBJ databases">
        <title>Anaerobic single-cell dispensing facilitates the cultivation of human gut bacteria.</title>
        <authorList>
            <person name="Afrizal A."/>
        </authorList>
    </citation>
    <scope>NUCLEOTIDE SEQUENCE [LARGE SCALE GENOMIC DNA]</scope>
    <source>
        <strain evidence="4 5">CLA-AA-H270</strain>
    </source>
</reference>
<feature type="binding site" evidence="2">
    <location>
        <position position="107"/>
    </location>
    <ligand>
        <name>Mn(2+)</name>
        <dbReference type="ChEBI" id="CHEBI:29035"/>
        <label>2</label>
    </ligand>
</feature>
<dbReference type="Gene3D" id="3.40.630.10">
    <property type="entry name" value="Zn peptidases"/>
    <property type="match status" value="1"/>
</dbReference>
<proteinExistence type="predicted"/>
<evidence type="ECO:0000259" key="3">
    <source>
        <dbReference type="Pfam" id="PF07687"/>
    </source>
</evidence>
<sequence>MSQTLTITAEQVLASAERIREDIVRDRRTLHAAPEVGTDLPNTVACVKKRLLEMGYQPRELAGGVVAEITGTETGRCLLLRADMDALRVTEQTGLDFASANGCMHACGHDMHAAMLLGAAKLLREYQGELNGTVKLVFQPDEEGFTGAKAMLSSGVLKDPAPQAGFALHVNSGTPSGLVLCGRGTFMAGCTLFRITVNGVGCHGAMPEKGVDPLNIASHIYLSLQEIISREIGAKTPAVVTIGRMTGGEAPNIIPQTAVLEGTIRSFDRDLSAQIFTRIGEIAQCTAQAFRGTAEVTELASAPPLRNDAALTNRMADLAGALFGEKLVYRLDEGGMGSEDFASYTYDLPCVYLLIGAGTKQENPAFGEPMHNERVVFNEDILPRGAALHTWCALNWLADKGNA</sequence>
<gene>
    <name evidence="4" type="ORF">LKD22_10620</name>
</gene>
<keyword evidence="5" id="KW-1185">Reference proteome</keyword>
<dbReference type="NCBIfam" id="TIGR01891">
    <property type="entry name" value="amidohydrolases"/>
    <property type="match status" value="1"/>
</dbReference>
<feature type="binding site" evidence="2">
    <location>
        <position position="143"/>
    </location>
    <ligand>
        <name>Mn(2+)</name>
        <dbReference type="ChEBI" id="CHEBI:29035"/>
        <label>2</label>
    </ligand>
</feature>
<dbReference type="Gene3D" id="3.30.70.360">
    <property type="match status" value="1"/>
</dbReference>
<evidence type="ECO:0000256" key="2">
    <source>
        <dbReference type="PIRSR" id="PIRSR005962-1"/>
    </source>
</evidence>